<gene>
    <name evidence="11" type="primary">avt5</name>
    <name evidence="11" type="ORF">SNEC2469_LOCUS15908</name>
</gene>
<dbReference type="GO" id="GO:0005290">
    <property type="term" value="F:L-histidine transmembrane transporter activity"/>
    <property type="evidence" value="ECO:0007669"/>
    <property type="project" value="TreeGrafter"/>
</dbReference>
<organism evidence="11 12">
    <name type="scientific">Symbiodinium necroappetens</name>
    <dbReference type="NCBI Taxonomy" id="1628268"/>
    <lineage>
        <taxon>Eukaryota</taxon>
        <taxon>Sar</taxon>
        <taxon>Alveolata</taxon>
        <taxon>Dinophyceae</taxon>
        <taxon>Suessiales</taxon>
        <taxon>Symbiodiniaceae</taxon>
        <taxon>Symbiodinium</taxon>
    </lineage>
</organism>
<dbReference type="Pfam" id="PF01490">
    <property type="entry name" value="Aa_trans"/>
    <property type="match status" value="1"/>
</dbReference>
<evidence type="ECO:0000256" key="8">
    <source>
        <dbReference type="ARBA" id="ARBA00023136"/>
    </source>
</evidence>
<dbReference type="PANTHER" id="PTHR22950:SF678">
    <property type="entry name" value="VACUOLAR AMINO ACID TRANSPORTER 5-RELATED"/>
    <property type="match status" value="1"/>
</dbReference>
<dbReference type="GO" id="GO:0005313">
    <property type="term" value="F:L-glutamate transmembrane transporter activity"/>
    <property type="evidence" value="ECO:0007669"/>
    <property type="project" value="TreeGrafter"/>
</dbReference>
<reference evidence="11" key="1">
    <citation type="submission" date="2021-02" db="EMBL/GenBank/DDBJ databases">
        <authorList>
            <person name="Dougan E. K."/>
            <person name="Rhodes N."/>
            <person name="Thang M."/>
            <person name="Chan C."/>
        </authorList>
    </citation>
    <scope>NUCLEOTIDE SEQUENCE</scope>
</reference>
<evidence type="ECO:0000256" key="2">
    <source>
        <dbReference type="ARBA" id="ARBA00008066"/>
    </source>
</evidence>
<keyword evidence="3" id="KW-0813">Transport</keyword>
<keyword evidence="7 9" id="KW-1133">Transmembrane helix</keyword>
<feature type="transmembrane region" description="Helical" evidence="9">
    <location>
        <begin position="59"/>
        <end position="81"/>
    </location>
</feature>
<evidence type="ECO:0000256" key="7">
    <source>
        <dbReference type="ARBA" id="ARBA00022989"/>
    </source>
</evidence>
<accession>A0A812U1I9</accession>
<feature type="transmembrane region" description="Helical" evidence="9">
    <location>
        <begin position="173"/>
        <end position="192"/>
    </location>
</feature>
<evidence type="ECO:0000313" key="12">
    <source>
        <dbReference type="Proteomes" id="UP000601435"/>
    </source>
</evidence>
<feature type="domain" description="Amino acid transporter transmembrane" evidence="10">
    <location>
        <begin position="29"/>
        <end position="191"/>
    </location>
</feature>
<keyword evidence="6" id="KW-0029">Amino-acid transport</keyword>
<dbReference type="Proteomes" id="UP000601435">
    <property type="component" value="Unassembled WGS sequence"/>
</dbReference>
<keyword evidence="5 9" id="KW-0812">Transmembrane</keyword>
<dbReference type="PANTHER" id="PTHR22950">
    <property type="entry name" value="AMINO ACID TRANSPORTER"/>
    <property type="match status" value="1"/>
</dbReference>
<evidence type="ECO:0000256" key="9">
    <source>
        <dbReference type="SAM" id="Phobius"/>
    </source>
</evidence>
<evidence type="ECO:0000256" key="3">
    <source>
        <dbReference type="ARBA" id="ARBA00022448"/>
    </source>
</evidence>
<dbReference type="GO" id="GO:0005774">
    <property type="term" value="C:vacuolar membrane"/>
    <property type="evidence" value="ECO:0007669"/>
    <property type="project" value="UniProtKB-SubCell"/>
</dbReference>
<comment type="similarity">
    <text evidence="2">Belongs to the amino acid/polyamine transporter 2 family.</text>
</comment>
<protein>
    <submittedName>
        <fullName evidence="11">Avt5 protein</fullName>
    </submittedName>
</protein>
<evidence type="ECO:0000313" key="11">
    <source>
        <dbReference type="EMBL" id="CAE7552028.1"/>
    </source>
</evidence>
<evidence type="ECO:0000256" key="1">
    <source>
        <dbReference type="ARBA" id="ARBA00004128"/>
    </source>
</evidence>
<dbReference type="InterPro" id="IPR013057">
    <property type="entry name" value="AA_transpt_TM"/>
</dbReference>
<evidence type="ECO:0000256" key="6">
    <source>
        <dbReference type="ARBA" id="ARBA00022970"/>
    </source>
</evidence>
<dbReference type="GO" id="GO:0005302">
    <property type="term" value="F:L-tyrosine transmembrane transporter activity"/>
    <property type="evidence" value="ECO:0007669"/>
    <property type="project" value="TreeGrafter"/>
</dbReference>
<dbReference type="OrthoDB" id="438545at2759"/>
<dbReference type="GO" id="GO:0015194">
    <property type="term" value="F:L-serine transmembrane transporter activity"/>
    <property type="evidence" value="ECO:0007669"/>
    <property type="project" value="TreeGrafter"/>
</dbReference>
<name>A0A812U1I9_9DINO</name>
<keyword evidence="8 9" id="KW-0472">Membrane</keyword>
<keyword evidence="12" id="KW-1185">Reference proteome</keyword>
<evidence type="ECO:0000259" key="10">
    <source>
        <dbReference type="Pfam" id="PF01490"/>
    </source>
</evidence>
<evidence type="ECO:0000256" key="4">
    <source>
        <dbReference type="ARBA" id="ARBA00022554"/>
    </source>
</evidence>
<comment type="caution">
    <text evidence="11">The sequence shown here is derived from an EMBL/GenBank/DDBJ whole genome shotgun (WGS) entry which is preliminary data.</text>
</comment>
<dbReference type="EMBL" id="CAJNJA010025942">
    <property type="protein sequence ID" value="CAE7552028.1"/>
    <property type="molecule type" value="Genomic_DNA"/>
</dbReference>
<evidence type="ECO:0000256" key="5">
    <source>
        <dbReference type="ARBA" id="ARBA00022692"/>
    </source>
</evidence>
<dbReference type="GO" id="GO:0061459">
    <property type="term" value="F:L-arginine transmembrane transporter activity"/>
    <property type="evidence" value="ECO:0007669"/>
    <property type="project" value="TreeGrafter"/>
</dbReference>
<comment type="subcellular location">
    <subcellularLocation>
        <location evidence="1">Vacuole membrane</location>
        <topology evidence="1">Multi-pass membrane protein</topology>
    </subcellularLocation>
</comment>
<feature type="transmembrane region" description="Helical" evidence="9">
    <location>
        <begin position="147"/>
        <end position="166"/>
    </location>
</feature>
<feature type="transmembrane region" description="Helical" evidence="9">
    <location>
        <begin position="106"/>
        <end position="127"/>
    </location>
</feature>
<sequence>MGRTRTRLLKRRQLPKAQTWILLQGLGFASARSGAAVLANTLLGGSGLLGVPHAFATAGYGLGLALLVVFGTCSALGCHLLQCSARRIGEAPCSFYSVSNAVAPRWTWLIDGAVMVKCFGVATSYLIIVGDLGPPALEMLGLQVHRWEVICLGFCVAASLACLRNLSGLKFTAVLSLAIVIWTTVLIALYVIRPSKDFNPCGHSSDEDLPCNGADFEPIVTDHPLALGKAQE</sequence>
<dbReference type="GO" id="GO:0015189">
    <property type="term" value="F:L-lysine transmembrane transporter activity"/>
    <property type="evidence" value="ECO:0007669"/>
    <property type="project" value="TreeGrafter"/>
</dbReference>
<proteinExistence type="inferred from homology"/>
<dbReference type="AlphaFoldDB" id="A0A812U1I9"/>
<keyword evidence="4" id="KW-0926">Vacuole</keyword>